<protein>
    <submittedName>
        <fullName evidence="1">Uncharacterized protein</fullName>
    </submittedName>
</protein>
<gene>
    <name evidence="1" type="ORF">CHS0354_008605</name>
</gene>
<reference evidence="1" key="1">
    <citation type="journal article" date="2021" name="Genome Biol. Evol.">
        <title>A High-Quality Reference Genome for a Parasitic Bivalve with Doubly Uniparental Inheritance (Bivalvia: Unionida).</title>
        <authorList>
            <person name="Smith C.H."/>
        </authorList>
    </citation>
    <scope>NUCLEOTIDE SEQUENCE</scope>
    <source>
        <strain evidence="1">CHS0354</strain>
    </source>
</reference>
<dbReference type="AlphaFoldDB" id="A0AAE0W1R6"/>
<sequence>MNGVQIKVTRKGEVRHKKFEERRRQQETERSGASKLHYEIIQNGQNCIRCWKSNKEQYLDDDDWKDLVLTRNVLDECDKECSHVRGYAQFLSIPPFTVILFTEKQLKNLHNKVKTE</sequence>
<name>A0AAE0W1R6_9BIVA</name>
<proteinExistence type="predicted"/>
<organism evidence="1 2">
    <name type="scientific">Potamilus streckersoni</name>
    <dbReference type="NCBI Taxonomy" id="2493646"/>
    <lineage>
        <taxon>Eukaryota</taxon>
        <taxon>Metazoa</taxon>
        <taxon>Spiralia</taxon>
        <taxon>Lophotrochozoa</taxon>
        <taxon>Mollusca</taxon>
        <taxon>Bivalvia</taxon>
        <taxon>Autobranchia</taxon>
        <taxon>Heteroconchia</taxon>
        <taxon>Palaeoheterodonta</taxon>
        <taxon>Unionida</taxon>
        <taxon>Unionoidea</taxon>
        <taxon>Unionidae</taxon>
        <taxon>Ambleminae</taxon>
        <taxon>Lampsilini</taxon>
        <taxon>Potamilus</taxon>
    </lineage>
</organism>
<comment type="caution">
    <text evidence="1">The sequence shown here is derived from an EMBL/GenBank/DDBJ whole genome shotgun (WGS) entry which is preliminary data.</text>
</comment>
<keyword evidence="2" id="KW-1185">Reference proteome</keyword>
<reference evidence="1" key="2">
    <citation type="journal article" date="2021" name="Genome Biol. Evol.">
        <title>Developing a high-quality reference genome for a parasitic bivalve with doubly uniparental inheritance (Bivalvia: Unionida).</title>
        <authorList>
            <person name="Smith C.H."/>
        </authorList>
    </citation>
    <scope>NUCLEOTIDE SEQUENCE</scope>
    <source>
        <strain evidence="1">CHS0354</strain>
        <tissue evidence="1">Mantle</tissue>
    </source>
</reference>
<dbReference type="EMBL" id="JAEAOA010000567">
    <property type="protein sequence ID" value="KAK3598858.1"/>
    <property type="molecule type" value="Genomic_DNA"/>
</dbReference>
<accession>A0AAE0W1R6</accession>
<reference evidence="1" key="3">
    <citation type="submission" date="2023-05" db="EMBL/GenBank/DDBJ databases">
        <authorList>
            <person name="Smith C.H."/>
        </authorList>
    </citation>
    <scope>NUCLEOTIDE SEQUENCE</scope>
    <source>
        <strain evidence="1">CHS0354</strain>
        <tissue evidence="1">Mantle</tissue>
    </source>
</reference>
<evidence type="ECO:0000313" key="1">
    <source>
        <dbReference type="EMBL" id="KAK3598858.1"/>
    </source>
</evidence>
<dbReference type="Proteomes" id="UP001195483">
    <property type="component" value="Unassembled WGS sequence"/>
</dbReference>
<evidence type="ECO:0000313" key="2">
    <source>
        <dbReference type="Proteomes" id="UP001195483"/>
    </source>
</evidence>